<evidence type="ECO:0000313" key="4">
    <source>
        <dbReference type="Proteomes" id="UP000609879"/>
    </source>
</evidence>
<reference evidence="3 4" key="1">
    <citation type="submission" date="2021-01" db="EMBL/GenBank/DDBJ databases">
        <title>Whole genome shotgun sequence of Actinoplanes deccanensis NBRC 13994.</title>
        <authorList>
            <person name="Komaki H."/>
            <person name="Tamura T."/>
        </authorList>
    </citation>
    <scope>NUCLEOTIDE SEQUENCE [LARGE SCALE GENOMIC DNA]</scope>
    <source>
        <strain evidence="3 4">NBRC 13994</strain>
    </source>
</reference>
<proteinExistence type="predicted"/>
<evidence type="ECO:0000256" key="2">
    <source>
        <dbReference type="SAM" id="SignalP"/>
    </source>
</evidence>
<dbReference type="EMBL" id="BOMI01000063">
    <property type="protein sequence ID" value="GID74575.1"/>
    <property type="molecule type" value="Genomic_DNA"/>
</dbReference>
<accession>A0ABQ3Y3L7</accession>
<name>A0ABQ3Y3L7_9ACTN</name>
<gene>
    <name evidence="3" type="ORF">Ade02nite_32160</name>
</gene>
<keyword evidence="4" id="KW-1185">Reference proteome</keyword>
<comment type="caution">
    <text evidence="3">The sequence shown here is derived from an EMBL/GenBank/DDBJ whole genome shotgun (WGS) entry which is preliminary data.</text>
</comment>
<organism evidence="3 4">
    <name type="scientific">Paractinoplanes deccanensis</name>
    <dbReference type="NCBI Taxonomy" id="113561"/>
    <lineage>
        <taxon>Bacteria</taxon>
        <taxon>Bacillati</taxon>
        <taxon>Actinomycetota</taxon>
        <taxon>Actinomycetes</taxon>
        <taxon>Micromonosporales</taxon>
        <taxon>Micromonosporaceae</taxon>
        <taxon>Paractinoplanes</taxon>
    </lineage>
</organism>
<sequence length="252" mass="26735">MVALAGLALIGLVALVRPDTADPFVPAGPSWELLETSRFCAAASASPVPTITPTSVVNQKNGYLIPIPTEPSLHAAARMSCYLAEAVPRLLPSVTCHRLNDAEPFEAYVGRSFDPNRPEETAPPFFTAEALVRDERGTGEVSFGMSPRYEDDDSARAGCSGPPCTVRTGPHGELVTVLDSTMASGVRLVNVSVYKKDTITTASAMNGVLAATPADPGRAYSDSDYRRTRDDLPITVDQLIAVAAAPEMDLFP</sequence>
<protein>
    <submittedName>
        <fullName evidence="3">Uncharacterized protein</fullName>
    </submittedName>
</protein>
<feature type="chain" id="PRO_5047400467" evidence="2">
    <location>
        <begin position="22"/>
        <end position="252"/>
    </location>
</feature>
<feature type="signal peptide" evidence="2">
    <location>
        <begin position="1"/>
        <end position="21"/>
    </location>
</feature>
<evidence type="ECO:0000256" key="1">
    <source>
        <dbReference type="SAM" id="MobiDB-lite"/>
    </source>
</evidence>
<keyword evidence="2" id="KW-0732">Signal</keyword>
<dbReference type="Proteomes" id="UP000609879">
    <property type="component" value="Unassembled WGS sequence"/>
</dbReference>
<feature type="region of interest" description="Disordered" evidence="1">
    <location>
        <begin position="143"/>
        <end position="163"/>
    </location>
</feature>
<evidence type="ECO:0000313" key="3">
    <source>
        <dbReference type="EMBL" id="GID74575.1"/>
    </source>
</evidence>